<dbReference type="EMBL" id="KC139650">
    <property type="protein sequence ID" value="AGF89581.1"/>
    <property type="molecule type" value="Genomic_DNA"/>
</dbReference>
<evidence type="ECO:0000313" key="1">
    <source>
        <dbReference type="EMBL" id="AGF89581.1"/>
    </source>
</evidence>
<proteinExistence type="predicted"/>
<gene>
    <name evidence="1" type="ORF">SP069_00410</name>
</gene>
<organism evidence="1">
    <name type="scientific">Salmonella phage SP069</name>
    <dbReference type="NCBI Taxonomy" id="1173760"/>
    <lineage>
        <taxon>Viruses</taxon>
        <taxon>Duplodnaviria</taxon>
        <taxon>Heunggongvirae</taxon>
        <taxon>Uroviricota</taxon>
        <taxon>Caudoviricetes</taxon>
        <taxon>Nonanavirus</taxon>
        <taxon>Nonanavirus SP069</taxon>
    </lineage>
</organism>
<accession>S4TRP7</accession>
<sequence>MKTNKYEKLDQLILNRIGNRYIPFCDIFEGAIFEECDRLTGNEPALVLDRRLQALKKKGVISACRGKGWVKV</sequence>
<name>S4TRP7_9CAUD</name>
<reference evidence="1" key="1">
    <citation type="journal article" date="2013" name="BMC Genomics">
        <title>Genomic characterization provides new insight into Salmonella phage diversity.</title>
        <authorList>
            <person name="Moreno Switt A.I."/>
            <person name="Orsi R.H."/>
            <person name="den Bakker H.C."/>
            <person name="Vongkamjan K."/>
            <person name="Altier C."/>
            <person name="Wiedmann M."/>
        </authorList>
    </citation>
    <scope>NUCLEOTIDE SEQUENCE</scope>
</reference>
<protein>
    <submittedName>
        <fullName evidence="1">Uncharacterized protein</fullName>
    </submittedName>
</protein>